<accession>Q0RVT8</accession>
<proteinExistence type="predicted"/>
<protein>
    <submittedName>
        <fullName evidence="1">Uncharacterized protein</fullName>
    </submittedName>
</protein>
<dbReference type="KEGG" id="rha:RHA1_ro10409"/>
<dbReference type="AlphaFoldDB" id="Q0RVT8"/>
<dbReference type="Proteomes" id="UP000008710">
    <property type="component" value="Plasmid pRHL2"/>
</dbReference>
<keyword evidence="1" id="KW-0614">Plasmid</keyword>
<organism evidence="1 2">
    <name type="scientific">Rhodococcus jostii (strain RHA1)</name>
    <dbReference type="NCBI Taxonomy" id="101510"/>
    <lineage>
        <taxon>Bacteria</taxon>
        <taxon>Bacillati</taxon>
        <taxon>Actinomycetota</taxon>
        <taxon>Actinomycetes</taxon>
        <taxon>Mycobacteriales</taxon>
        <taxon>Nocardiaceae</taxon>
        <taxon>Rhodococcus</taxon>
    </lineage>
</organism>
<dbReference type="EMBL" id="CP000433">
    <property type="protein sequence ID" value="ABH00598.1"/>
    <property type="molecule type" value="Genomic_DNA"/>
</dbReference>
<sequence>MRRRDDEDWFSVVVHYETTGSWIGGAAKVRDESTSTVPNQDKASAPVTADKNLRLEEPTAWGTRKITHVCPVYSAAKFAYSTHRSTRNDPVIDRALDDVATHPVQYRQILSRIRYRRMQPRPQSLPDRLQPASYVLHRTEADARCDSRSAGRHTR</sequence>
<dbReference type="HOGENOM" id="CLU_1694124_0_0_11"/>
<gene>
    <name evidence="1" type="ordered locus">RHA1_ro10409</name>
</gene>
<evidence type="ECO:0000313" key="1">
    <source>
        <dbReference type="EMBL" id="ABH00598.1"/>
    </source>
</evidence>
<geneLocation type="plasmid" evidence="1 2">
    <name>pRHL2</name>
</geneLocation>
<reference evidence="2" key="1">
    <citation type="journal article" date="2006" name="Proc. Natl. Acad. Sci. U.S.A.">
        <title>The complete genome of Rhodococcus sp. RHA1 provides insights into a catabolic powerhouse.</title>
        <authorList>
            <person name="McLeod M.P."/>
            <person name="Warren R.L."/>
            <person name="Hsiao W.W.L."/>
            <person name="Araki N."/>
            <person name="Myhre M."/>
            <person name="Fernandes C."/>
            <person name="Miyazawa D."/>
            <person name="Wong W."/>
            <person name="Lillquist A.L."/>
            <person name="Wang D."/>
            <person name="Dosanjh M."/>
            <person name="Hara H."/>
            <person name="Petrescu A."/>
            <person name="Morin R.D."/>
            <person name="Yang G."/>
            <person name="Stott J.M."/>
            <person name="Schein J.E."/>
            <person name="Shin H."/>
            <person name="Smailus D."/>
            <person name="Siddiqui A.S."/>
            <person name="Marra M.A."/>
            <person name="Jones S.J.M."/>
            <person name="Holt R."/>
            <person name="Brinkman F.S.L."/>
            <person name="Miyauchi K."/>
            <person name="Fukuda M."/>
            <person name="Davies J.E."/>
            <person name="Mohn W.W."/>
            <person name="Eltis L.D."/>
        </authorList>
    </citation>
    <scope>NUCLEOTIDE SEQUENCE [LARGE SCALE GENOMIC DNA]</scope>
    <source>
        <strain evidence="2">RHA1</strain>
    </source>
</reference>
<evidence type="ECO:0000313" key="2">
    <source>
        <dbReference type="Proteomes" id="UP000008710"/>
    </source>
</evidence>
<name>Q0RVT8_RHOJR</name>